<protein>
    <recommendedName>
        <fullName evidence="3">Sporulation lipoprotein YhcN/YlaJ (Spore_YhcN_YlaJ)</fullName>
    </recommendedName>
</protein>
<keyword evidence="2" id="KW-1185">Reference proteome</keyword>
<dbReference type="Proteomes" id="UP001597218">
    <property type="component" value="Unassembled WGS sequence"/>
</dbReference>
<evidence type="ECO:0008006" key="3">
    <source>
        <dbReference type="Google" id="ProtNLM"/>
    </source>
</evidence>
<proteinExistence type="predicted"/>
<comment type="caution">
    <text evidence="1">The sequence shown here is derived from an EMBL/GenBank/DDBJ whole genome shotgun (WGS) entry which is preliminary data.</text>
</comment>
<sequence length="128" mass="14672">MIIISVILLLTGCNSVEKKVLINNTSAISEKEVEELFLKDPRLTNVVAVFNDKDILAGVTVKTFSRFKKAKIEKELKEKIENLHSELNIIVSADLKIIMETRKMMDEKDEKKLKKNINELKSLIKEET</sequence>
<organism evidence="1 2">
    <name type="scientific">Sporosarcina siberiensis</name>
    <dbReference type="NCBI Taxonomy" id="1365606"/>
    <lineage>
        <taxon>Bacteria</taxon>
        <taxon>Bacillati</taxon>
        <taxon>Bacillota</taxon>
        <taxon>Bacilli</taxon>
        <taxon>Bacillales</taxon>
        <taxon>Caryophanaceae</taxon>
        <taxon>Sporosarcina</taxon>
    </lineage>
</organism>
<evidence type="ECO:0000313" key="2">
    <source>
        <dbReference type="Proteomes" id="UP001597218"/>
    </source>
</evidence>
<dbReference type="EMBL" id="JBHUGI010000032">
    <property type="protein sequence ID" value="MFD1929133.1"/>
    <property type="molecule type" value="Genomic_DNA"/>
</dbReference>
<gene>
    <name evidence="1" type="ORF">ACFSFY_13905</name>
</gene>
<evidence type="ECO:0000313" key="1">
    <source>
        <dbReference type="EMBL" id="MFD1929133.1"/>
    </source>
</evidence>
<name>A0ABW4SHY0_9BACL</name>
<reference evidence="2" key="1">
    <citation type="journal article" date="2019" name="Int. J. Syst. Evol. Microbiol.">
        <title>The Global Catalogue of Microorganisms (GCM) 10K type strain sequencing project: providing services to taxonomists for standard genome sequencing and annotation.</title>
        <authorList>
            <consortium name="The Broad Institute Genomics Platform"/>
            <consortium name="The Broad Institute Genome Sequencing Center for Infectious Disease"/>
            <person name="Wu L."/>
            <person name="Ma J."/>
        </authorList>
    </citation>
    <scope>NUCLEOTIDE SEQUENCE [LARGE SCALE GENOMIC DNA]</scope>
    <source>
        <strain evidence="2">CGMCC 4.7177</strain>
    </source>
</reference>
<dbReference type="RefSeq" id="WP_381538987.1">
    <property type="nucleotide sequence ID" value="NZ_JBHUGI010000032.1"/>
</dbReference>
<accession>A0ABW4SHY0</accession>